<evidence type="ECO:0000256" key="5">
    <source>
        <dbReference type="SAM" id="SignalP"/>
    </source>
</evidence>
<organism evidence="6 7">
    <name type="scientific">Cylicocyclus nassatus</name>
    <name type="common">Nematode worm</name>
    <dbReference type="NCBI Taxonomy" id="53992"/>
    <lineage>
        <taxon>Eukaryota</taxon>
        <taxon>Metazoa</taxon>
        <taxon>Ecdysozoa</taxon>
        <taxon>Nematoda</taxon>
        <taxon>Chromadorea</taxon>
        <taxon>Rhabditida</taxon>
        <taxon>Rhabditina</taxon>
        <taxon>Rhabditomorpha</taxon>
        <taxon>Strongyloidea</taxon>
        <taxon>Strongylidae</taxon>
        <taxon>Cylicocyclus</taxon>
    </lineage>
</organism>
<comment type="caution">
    <text evidence="6">The sequence shown here is derived from an EMBL/GenBank/DDBJ whole genome shotgun (WGS) entry which is preliminary data.</text>
</comment>
<comment type="similarity">
    <text evidence="2">Belongs to the nematode transthyretin-like family.</text>
</comment>
<dbReference type="EMBL" id="CATQJL010000316">
    <property type="protein sequence ID" value="CAJ0607430.1"/>
    <property type="molecule type" value="Genomic_DNA"/>
</dbReference>
<dbReference type="Proteomes" id="UP001176961">
    <property type="component" value="Unassembled WGS sequence"/>
</dbReference>
<dbReference type="PANTHER" id="PTHR21700">
    <property type="entry name" value="TRANSTHYRETIN-LIKE FAMILY PROTEIN-RELATED"/>
    <property type="match status" value="1"/>
</dbReference>
<feature type="signal peptide" evidence="5">
    <location>
        <begin position="1"/>
        <end position="15"/>
    </location>
</feature>
<dbReference type="InterPro" id="IPR038479">
    <property type="entry name" value="Transthyretin-like_sf"/>
</dbReference>
<reference evidence="6" key="1">
    <citation type="submission" date="2023-07" db="EMBL/GenBank/DDBJ databases">
        <authorList>
            <consortium name="CYATHOMIX"/>
        </authorList>
    </citation>
    <scope>NUCLEOTIDE SEQUENCE</scope>
    <source>
        <strain evidence="6">N/A</strain>
    </source>
</reference>
<evidence type="ECO:0000256" key="4">
    <source>
        <dbReference type="ARBA" id="ARBA00022729"/>
    </source>
</evidence>
<comment type="subcellular location">
    <subcellularLocation>
        <location evidence="1">Secreted</location>
    </subcellularLocation>
</comment>
<feature type="chain" id="PRO_5041448646" description="Transthyretin-like family protein" evidence="5">
    <location>
        <begin position="16"/>
        <end position="140"/>
    </location>
</feature>
<accession>A0AA36MEH8</accession>
<dbReference type="AlphaFoldDB" id="A0AA36MEH8"/>
<dbReference type="GO" id="GO:0005576">
    <property type="term" value="C:extracellular region"/>
    <property type="evidence" value="ECO:0007669"/>
    <property type="project" value="UniProtKB-SubCell"/>
</dbReference>
<evidence type="ECO:0000256" key="1">
    <source>
        <dbReference type="ARBA" id="ARBA00004613"/>
    </source>
</evidence>
<proteinExistence type="inferred from homology"/>
<dbReference type="PANTHER" id="PTHR21700:SF3">
    <property type="entry name" value="TRANSTHYRETIN-LIKE PROTEIN 5"/>
    <property type="match status" value="1"/>
</dbReference>
<dbReference type="Pfam" id="PF01060">
    <property type="entry name" value="TTR-52"/>
    <property type="match status" value="1"/>
</dbReference>
<gene>
    <name evidence="6" type="ORF">CYNAS_LOCUS19413</name>
</gene>
<dbReference type="Gene3D" id="2.60.40.3330">
    <property type="match status" value="1"/>
</dbReference>
<evidence type="ECO:0000313" key="6">
    <source>
        <dbReference type="EMBL" id="CAJ0607430.1"/>
    </source>
</evidence>
<keyword evidence="7" id="KW-1185">Reference proteome</keyword>
<name>A0AA36MEH8_CYLNA</name>
<evidence type="ECO:0000313" key="7">
    <source>
        <dbReference type="Proteomes" id="UP001176961"/>
    </source>
</evidence>
<sequence length="140" mass="15930">MRVLIFSFVLSSCYCFMSRFPRWQTAGARGKLLCNNKPAAGVSMFLYQKGWFSKEELAAAKTDTKGVFKISGTIEEVVMNPQLRIVTWCNRKRDGFNSKMKEICIYIPPKFISNGKKVLEYWNVDIEIGTEANLCSHPSA</sequence>
<keyword evidence="3" id="KW-0964">Secreted</keyword>
<evidence type="ECO:0000256" key="2">
    <source>
        <dbReference type="ARBA" id="ARBA00010112"/>
    </source>
</evidence>
<dbReference type="GO" id="GO:0009986">
    <property type="term" value="C:cell surface"/>
    <property type="evidence" value="ECO:0007669"/>
    <property type="project" value="InterPro"/>
</dbReference>
<evidence type="ECO:0008006" key="8">
    <source>
        <dbReference type="Google" id="ProtNLM"/>
    </source>
</evidence>
<dbReference type="InterPro" id="IPR001534">
    <property type="entry name" value="Transthyretin-like"/>
</dbReference>
<protein>
    <recommendedName>
        <fullName evidence="8">Transthyretin-like family protein</fullName>
    </recommendedName>
</protein>
<keyword evidence="4 5" id="KW-0732">Signal</keyword>
<evidence type="ECO:0000256" key="3">
    <source>
        <dbReference type="ARBA" id="ARBA00022525"/>
    </source>
</evidence>